<dbReference type="Pfam" id="PF01485">
    <property type="entry name" value="IBR"/>
    <property type="match status" value="1"/>
</dbReference>
<dbReference type="GO" id="GO:0016567">
    <property type="term" value="P:protein ubiquitination"/>
    <property type="evidence" value="ECO:0007669"/>
    <property type="project" value="InterPro"/>
</dbReference>
<dbReference type="PANTHER" id="PTHR11685">
    <property type="entry name" value="RBR FAMILY RING FINGER AND IBR DOMAIN-CONTAINING"/>
    <property type="match status" value="1"/>
</dbReference>
<dbReference type="GO" id="GO:0016020">
    <property type="term" value="C:membrane"/>
    <property type="evidence" value="ECO:0007669"/>
    <property type="project" value="UniProtKB-SubCell"/>
</dbReference>
<protein>
    <recommendedName>
        <fullName evidence="18">E3 ubiquitin-protein ligase RNF217</fullName>
        <ecNumber evidence="5">2.3.2.31</ecNumber>
    </recommendedName>
    <alternativeName>
        <fullName evidence="19">RING finger protein 217</fullName>
    </alternativeName>
</protein>
<dbReference type="Gene3D" id="3.30.40.10">
    <property type="entry name" value="Zinc/RING finger domain, C3HC4 (zinc finger)"/>
    <property type="match status" value="1"/>
</dbReference>
<feature type="region of interest" description="Disordered" evidence="20">
    <location>
        <begin position="193"/>
        <end position="230"/>
    </location>
</feature>
<comment type="function">
    <text evidence="16">E3 ubiquitin-protein ligase which accepts ubiquitin from E2 ubiquitin-conjugating enzymes in the form of a thioester and then directly transfers the ubiquitin to targeted substrates. Mediates the degradation of the iron exporter ferroportin/SLC40A1 and thus regulates iron homeostasis.</text>
</comment>
<dbReference type="InterPro" id="IPR047551">
    <property type="entry name" value="BRcat_RBR_RNF217"/>
</dbReference>
<dbReference type="SMART" id="SM00647">
    <property type="entry name" value="IBR"/>
    <property type="match status" value="2"/>
</dbReference>
<evidence type="ECO:0000256" key="8">
    <source>
        <dbReference type="ARBA" id="ARBA00022692"/>
    </source>
</evidence>
<dbReference type="Proteomes" id="UP000824219">
    <property type="component" value="Linkage Group LG25"/>
</dbReference>
<evidence type="ECO:0000313" key="24">
    <source>
        <dbReference type="Proteomes" id="UP000824219"/>
    </source>
</evidence>
<keyword evidence="6" id="KW-0963">Cytoplasm</keyword>
<dbReference type="OrthoDB" id="10009520at2759"/>
<reference evidence="23 24" key="1">
    <citation type="submission" date="2021-06" db="EMBL/GenBank/DDBJ databases">
        <title>Chromosome-level genome assembly of the red-tail catfish (Hemibagrus wyckioides).</title>
        <authorList>
            <person name="Shao F."/>
        </authorList>
    </citation>
    <scope>NUCLEOTIDE SEQUENCE [LARGE SCALE GENOMIC DNA]</scope>
    <source>
        <strain evidence="23">EC202008001</strain>
        <tissue evidence="23">Blood</tissue>
    </source>
</reference>
<dbReference type="EMBL" id="JAHKSW010000025">
    <property type="protein sequence ID" value="KAG7316398.1"/>
    <property type="molecule type" value="Genomic_DNA"/>
</dbReference>
<evidence type="ECO:0000256" key="1">
    <source>
        <dbReference type="ARBA" id="ARBA00001798"/>
    </source>
</evidence>
<feature type="region of interest" description="Disordered" evidence="20">
    <location>
        <begin position="114"/>
        <end position="140"/>
    </location>
</feature>
<dbReference type="InterPro" id="IPR013083">
    <property type="entry name" value="Znf_RING/FYVE/PHD"/>
</dbReference>
<evidence type="ECO:0000313" key="23">
    <source>
        <dbReference type="EMBL" id="KAG7316398.1"/>
    </source>
</evidence>
<comment type="similarity">
    <text evidence="17">Belongs to the RBR family. RNF217 subfamily.</text>
</comment>
<keyword evidence="10" id="KW-0677">Repeat</keyword>
<feature type="domain" description="RING-type" evidence="22">
    <location>
        <begin position="253"/>
        <end position="471"/>
    </location>
</feature>
<keyword evidence="8 21" id="KW-0812">Transmembrane</keyword>
<dbReference type="AlphaFoldDB" id="A0A9D3SE29"/>
<dbReference type="PROSITE" id="PS51873">
    <property type="entry name" value="TRIAD"/>
    <property type="match status" value="1"/>
</dbReference>
<evidence type="ECO:0000256" key="15">
    <source>
        <dbReference type="ARBA" id="ARBA00023136"/>
    </source>
</evidence>
<dbReference type="CDD" id="cd20342">
    <property type="entry name" value="BRcat_RBR_RNF217"/>
    <property type="match status" value="1"/>
</dbReference>
<feature type="transmembrane region" description="Helical" evidence="21">
    <location>
        <begin position="492"/>
        <end position="521"/>
    </location>
</feature>
<comment type="caution">
    <text evidence="23">The sequence shown here is derived from an EMBL/GenBank/DDBJ whole genome shotgun (WGS) entry which is preliminary data.</text>
</comment>
<evidence type="ECO:0000256" key="10">
    <source>
        <dbReference type="ARBA" id="ARBA00022737"/>
    </source>
</evidence>
<keyword evidence="13" id="KW-0862">Zinc</keyword>
<evidence type="ECO:0000256" key="3">
    <source>
        <dbReference type="ARBA" id="ARBA00004496"/>
    </source>
</evidence>
<evidence type="ECO:0000256" key="14">
    <source>
        <dbReference type="ARBA" id="ARBA00022989"/>
    </source>
</evidence>
<feature type="compositionally biased region" description="Low complexity" evidence="20">
    <location>
        <begin position="203"/>
        <end position="220"/>
    </location>
</feature>
<keyword evidence="14 21" id="KW-1133">Transmembrane helix</keyword>
<gene>
    <name evidence="23" type="ORF">KOW79_019939</name>
</gene>
<comment type="subcellular location">
    <subcellularLocation>
        <location evidence="3">Cytoplasm</location>
    </subcellularLocation>
    <subcellularLocation>
        <location evidence="2">Membrane</location>
        <topology evidence="2">Single-pass membrane protein</topology>
    </subcellularLocation>
</comment>
<dbReference type="Pfam" id="PF22191">
    <property type="entry name" value="IBR_1"/>
    <property type="match status" value="1"/>
</dbReference>
<evidence type="ECO:0000256" key="18">
    <source>
        <dbReference type="ARBA" id="ARBA00067769"/>
    </source>
</evidence>
<keyword evidence="7" id="KW-0808">Transferase</keyword>
<dbReference type="FunFam" id="3.30.40.10:FF:000264">
    <property type="entry name" value="RBR-type E3 ubiquitin transferase"/>
    <property type="match status" value="1"/>
</dbReference>
<dbReference type="GO" id="GO:0008270">
    <property type="term" value="F:zinc ion binding"/>
    <property type="evidence" value="ECO:0007669"/>
    <property type="project" value="UniProtKB-KW"/>
</dbReference>
<evidence type="ECO:0000256" key="11">
    <source>
        <dbReference type="ARBA" id="ARBA00022771"/>
    </source>
</evidence>
<evidence type="ECO:0000256" key="20">
    <source>
        <dbReference type="SAM" id="MobiDB-lite"/>
    </source>
</evidence>
<dbReference type="CDD" id="cd20350">
    <property type="entry name" value="Rcat_RBR_RNF217"/>
    <property type="match status" value="1"/>
</dbReference>
<dbReference type="InterPro" id="IPR044066">
    <property type="entry name" value="TRIAD_supradom"/>
</dbReference>
<dbReference type="InterPro" id="IPR047552">
    <property type="entry name" value="Rcat_RBR_RNF217"/>
</dbReference>
<evidence type="ECO:0000256" key="13">
    <source>
        <dbReference type="ARBA" id="ARBA00022833"/>
    </source>
</evidence>
<name>A0A9D3SE29_9TELE</name>
<comment type="catalytic activity">
    <reaction evidence="1">
        <text>[E2 ubiquitin-conjugating enzyme]-S-ubiquitinyl-L-cysteine + [acceptor protein]-L-lysine = [E2 ubiquitin-conjugating enzyme]-L-cysteine + [acceptor protein]-N(6)-ubiquitinyl-L-lysine.</text>
        <dbReference type="EC" id="2.3.2.31"/>
    </reaction>
</comment>
<evidence type="ECO:0000256" key="2">
    <source>
        <dbReference type="ARBA" id="ARBA00004167"/>
    </source>
</evidence>
<evidence type="ECO:0000256" key="21">
    <source>
        <dbReference type="SAM" id="Phobius"/>
    </source>
</evidence>
<keyword evidence="12" id="KW-0833">Ubl conjugation pathway</keyword>
<evidence type="ECO:0000256" key="17">
    <source>
        <dbReference type="ARBA" id="ARBA00061413"/>
    </source>
</evidence>
<evidence type="ECO:0000256" key="7">
    <source>
        <dbReference type="ARBA" id="ARBA00022679"/>
    </source>
</evidence>
<dbReference type="InterPro" id="IPR002867">
    <property type="entry name" value="IBR_dom"/>
</dbReference>
<evidence type="ECO:0000256" key="19">
    <source>
        <dbReference type="ARBA" id="ARBA00080640"/>
    </source>
</evidence>
<dbReference type="GO" id="GO:0005737">
    <property type="term" value="C:cytoplasm"/>
    <property type="evidence" value="ECO:0007669"/>
    <property type="project" value="UniProtKB-SubCell"/>
</dbReference>
<evidence type="ECO:0000256" key="5">
    <source>
        <dbReference type="ARBA" id="ARBA00012251"/>
    </source>
</evidence>
<evidence type="ECO:0000256" key="6">
    <source>
        <dbReference type="ARBA" id="ARBA00022490"/>
    </source>
</evidence>
<proteinExistence type="inferred from homology"/>
<evidence type="ECO:0000256" key="4">
    <source>
        <dbReference type="ARBA" id="ARBA00004906"/>
    </source>
</evidence>
<comment type="pathway">
    <text evidence="4">Protein modification; protein ubiquitination.</text>
</comment>
<dbReference type="InterPro" id="IPR031127">
    <property type="entry name" value="E3_UB_ligase_RBR"/>
</dbReference>
<accession>A0A9D3SE29</accession>
<keyword evidence="11" id="KW-0863">Zinc-finger</keyword>
<organism evidence="23 24">
    <name type="scientific">Hemibagrus wyckioides</name>
    <dbReference type="NCBI Taxonomy" id="337641"/>
    <lineage>
        <taxon>Eukaryota</taxon>
        <taxon>Metazoa</taxon>
        <taxon>Chordata</taxon>
        <taxon>Craniata</taxon>
        <taxon>Vertebrata</taxon>
        <taxon>Euteleostomi</taxon>
        <taxon>Actinopterygii</taxon>
        <taxon>Neopterygii</taxon>
        <taxon>Teleostei</taxon>
        <taxon>Ostariophysi</taxon>
        <taxon>Siluriformes</taxon>
        <taxon>Bagridae</taxon>
        <taxon>Hemibagrus</taxon>
    </lineage>
</organism>
<evidence type="ECO:0000256" key="9">
    <source>
        <dbReference type="ARBA" id="ARBA00022723"/>
    </source>
</evidence>
<dbReference type="Gene3D" id="1.20.120.1750">
    <property type="match status" value="1"/>
</dbReference>
<dbReference type="FunFam" id="1.20.120.1750:FF:000008">
    <property type="entry name" value="RBR-type E3 ubiquitin transferase"/>
    <property type="match status" value="1"/>
</dbReference>
<dbReference type="EC" id="2.3.2.31" evidence="5"/>
<keyword evidence="9" id="KW-0479">Metal-binding</keyword>
<keyword evidence="15 21" id="KW-0472">Membrane</keyword>
<evidence type="ECO:0000256" key="12">
    <source>
        <dbReference type="ARBA" id="ARBA00022786"/>
    </source>
</evidence>
<keyword evidence="24" id="KW-1185">Reference proteome</keyword>
<dbReference type="SUPFAM" id="SSF57850">
    <property type="entry name" value="RING/U-box"/>
    <property type="match status" value="3"/>
</dbReference>
<evidence type="ECO:0000259" key="22">
    <source>
        <dbReference type="PROSITE" id="PS51873"/>
    </source>
</evidence>
<evidence type="ECO:0000256" key="16">
    <source>
        <dbReference type="ARBA" id="ARBA00054457"/>
    </source>
</evidence>
<dbReference type="GO" id="GO:0061630">
    <property type="term" value="F:ubiquitin protein ligase activity"/>
    <property type="evidence" value="ECO:0007669"/>
    <property type="project" value="UniProtKB-EC"/>
</dbReference>
<sequence length="536" mass="60069">MGDDLGCVNVASKNMLSVTGSDGETVGNVSDVAVEVGTQSSDFGEEDGETKESIVADVLDFQYYKNESRDKDTCRKTSPVEILRRNFGIAKTSGTGGDSNVESPRELDKVDSMLENLDQRRNRRTRCSSSLNEEEENHSEFLDLVTSLELEDPELPVSEENGDIRSADERQQSKEHVYCTVYCIANDNYRKPSDTTLSSEHGSPSPSDVSVLPPTDSPNSDPDPDLDHYPEMYTLSDLADPPMLNNVLYMGNIPLQCRVCLVVKSITSLHCCKKPVCEECMKTYITSQVVSGLAEIVCPIPECSGYLAESVVLAHLASENVAKYKYFLELGRLDSGTKTCPKCSLFTSLKGRGQPTQNKDEPKFKIQCSKCELVWCFRCHAPWHEGLKCREYRKGDKLLRNWASIIEHGQRNAQKCPRCKVHIQRVDGCDHMTCRQCNTNFCYRCGEKYRQLRFFGDHTSNLSVFGCKYRYLPEKPHLRRFIRGSVCAGKVLVAPVLIVLVVVIGALALVIGLVAFPIYYICKKNKHPNGMGRWLC</sequence>